<evidence type="ECO:0000313" key="1">
    <source>
        <dbReference type="Proteomes" id="UP000504615"/>
    </source>
</evidence>
<gene>
    <name evidence="2" type="primary">LOC105424454</name>
</gene>
<dbReference type="OrthoDB" id="7558613at2759"/>
<organism evidence="1 2">
    <name type="scientific">Pogonomyrmex barbatus</name>
    <name type="common">red harvester ant</name>
    <dbReference type="NCBI Taxonomy" id="144034"/>
    <lineage>
        <taxon>Eukaryota</taxon>
        <taxon>Metazoa</taxon>
        <taxon>Ecdysozoa</taxon>
        <taxon>Arthropoda</taxon>
        <taxon>Hexapoda</taxon>
        <taxon>Insecta</taxon>
        <taxon>Pterygota</taxon>
        <taxon>Neoptera</taxon>
        <taxon>Endopterygota</taxon>
        <taxon>Hymenoptera</taxon>
        <taxon>Apocrita</taxon>
        <taxon>Aculeata</taxon>
        <taxon>Formicoidea</taxon>
        <taxon>Formicidae</taxon>
        <taxon>Myrmicinae</taxon>
        <taxon>Pogonomyrmex</taxon>
    </lineage>
</organism>
<name>A0A6I9VXF4_9HYME</name>
<dbReference type="KEGG" id="pbar:105424454"/>
<dbReference type="GeneID" id="105424454"/>
<evidence type="ECO:0000313" key="2">
    <source>
        <dbReference type="RefSeq" id="XP_011632995.1"/>
    </source>
</evidence>
<protein>
    <submittedName>
        <fullName evidence="2">Uncharacterized protein LOC105424454</fullName>
    </submittedName>
</protein>
<accession>A0A6I9VXF4</accession>
<reference evidence="2" key="1">
    <citation type="submission" date="2025-08" db="UniProtKB">
        <authorList>
            <consortium name="RefSeq"/>
        </authorList>
    </citation>
    <scope>IDENTIFICATION</scope>
</reference>
<keyword evidence="1" id="KW-1185">Reference proteome</keyword>
<dbReference type="AlphaFoldDB" id="A0A6I9VXF4"/>
<proteinExistence type="predicted"/>
<sequence>MASEKTSQEFDYLAYIRDLLKITYPTEATLYLDGISVMETVQVRNLIKIQIRHPNGYLCIYDIKINGFMNINHRQWIRYQRRQYKEYLYFLWEEITREDVFDLQRLFGLRPYEDDKEVW</sequence>
<dbReference type="RefSeq" id="XP_011632995.1">
    <property type="nucleotide sequence ID" value="XM_011634693.2"/>
</dbReference>
<dbReference type="Proteomes" id="UP000504615">
    <property type="component" value="Unplaced"/>
</dbReference>